<dbReference type="InterPro" id="IPR027417">
    <property type="entry name" value="P-loop_NTPase"/>
</dbReference>
<dbReference type="Pfam" id="PF13614">
    <property type="entry name" value="AAA_31"/>
    <property type="match status" value="1"/>
</dbReference>
<keyword evidence="3" id="KW-1185">Reference proteome</keyword>
<gene>
    <name evidence="2" type="ORF">H8S00_06560</name>
</gene>
<dbReference type="SUPFAM" id="SSF52540">
    <property type="entry name" value="P-loop containing nucleoside triphosphate hydrolases"/>
    <property type="match status" value="1"/>
</dbReference>
<dbReference type="RefSeq" id="WP_118589441.1">
    <property type="nucleotide sequence ID" value="NZ_JACOOZ010000004.1"/>
</dbReference>
<protein>
    <submittedName>
        <fullName evidence="2">AAA family ATPase</fullName>
    </submittedName>
</protein>
<dbReference type="EMBL" id="JACOOZ010000004">
    <property type="protein sequence ID" value="MBC5667641.1"/>
    <property type="molecule type" value="Genomic_DNA"/>
</dbReference>
<evidence type="ECO:0000259" key="1">
    <source>
        <dbReference type="Pfam" id="PF13614"/>
    </source>
</evidence>
<dbReference type="Gene3D" id="3.40.50.300">
    <property type="entry name" value="P-loop containing nucleotide triphosphate hydrolases"/>
    <property type="match status" value="1"/>
</dbReference>
<dbReference type="InterPro" id="IPR025669">
    <property type="entry name" value="AAA_dom"/>
</dbReference>
<dbReference type="InterPro" id="IPR050625">
    <property type="entry name" value="ParA/MinD_ATPase"/>
</dbReference>
<evidence type="ECO:0000313" key="2">
    <source>
        <dbReference type="EMBL" id="MBC5667641.1"/>
    </source>
</evidence>
<dbReference type="PANTHER" id="PTHR43384">
    <property type="entry name" value="SEPTUM SITE-DETERMINING PROTEIN MIND HOMOLOG, CHLOROPLASTIC-RELATED"/>
    <property type="match status" value="1"/>
</dbReference>
<reference evidence="2 3" key="1">
    <citation type="submission" date="2020-08" db="EMBL/GenBank/DDBJ databases">
        <title>Genome public.</title>
        <authorList>
            <person name="Liu C."/>
            <person name="Sun Q."/>
        </authorList>
    </citation>
    <scope>NUCLEOTIDE SEQUENCE [LARGE SCALE GENOMIC DNA]</scope>
    <source>
        <strain evidence="2 3">BX4</strain>
    </source>
</reference>
<evidence type="ECO:0000313" key="3">
    <source>
        <dbReference type="Proteomes" id="UP000597877"/>
    </source>
</evidence>
<feature type="domain" description="AAA" evidence="1">
    <location>
        <begin position="145"/>
        <end position="298"/>
    </location>
</feature>
<accession>A0ABR7F238</accession>
<name>A0ABR7F238_9FIRM</name>
<dbReference type="Proteomes" id="UP000597877">
    <property type="component" value="Unassembled WGS sequence"/>
</dbReference>
<organism evidence="2 3">
    <name type="scientific">Eubacterium segne</name>
    <dbReference type="NCBI Taxonomy" id="2763045"/>
    <lineage>
        <taxon>Bacteria</taxon>
        <taxon>Bacillati</taxon>
        <taxon>Bacillota</taxon>
        <taxon>Clostridia</taxon>
        <taxon>Eubacteriales</taxon>
        <taxon>Eubacteriaceae</taxon>
        <taxon>Eubacterium</taxon>
    </lineage>
</organism>
<dbReference type="PANTHER" id="PTHR43384:SF13">
    <property type="entry name" value="SLR0110 PROTEIN"/>
    <property type="match status" value="1"/>
</dbReference>
<sequence length="379" mass="41742">MAGKYEVLGLTTESGNAYLKKIINGSGFEFAGLLELEPRNLDKITVSDCDAIIIYSEQFADAESNFVEKINRTVKDKALILITGNYDVNVLTKAMECGITKVISKDDNEDSIYRSIVGEIEKENIATVDDSEESEDGFVGTKNGKTISVFGTKGGTGKSTVSVNLATALQEKGKDVVLIDLDLQFGDVGIFMNVPRFETISDLVKEGSFSRSSIKRYLYKHNTGVSILCAPASPELAEIVKPEHISMIADVLKKEFDYIIFDMSPTIDEFVLHALDISDSIYFVTNPEISTLKNTKVCLDVLKTLGHFDKVKMVLNKDGESYIKRKDMESTLNKDMDLVIPRDSKSAISAINRGIPLVDVAPRSKASKAILNYVNSQDI</sequence>
<comment type="caution">
    <text evidence="2">The sequence shown here is derived from an EMBL/GenBank/DDBJ whole genome shotgun (WGS) entry which is preliminary data.</text>
</comment>
<proteinExistence type="predicted"/>